<feature type="domain" description="DUF3899" evidence="2">
    <location>
        <begin position="43"/>
        <end position="133"/>
    </location>
</feature>
<dbReference type="RefSeq" id="WP_198829322.1">
    <property type="nucleotide sequence ID" value="NZ_CP066308.1"/>
</dbReference>
<feature type="transmembrane region" description="Helical" evidence="1">
    <location>
        <begin position="51"/>
        <end position="72"/>
    </location>
</feature>
<name>A0A7T5JPU7_9BACL</name>
<reference evidence="3 5" key="1">
    <citation type="submission" date="2020-12" db="EMBL/GenBank/DDBJ databases">
        <title>strain FJAT-54423T represents a novel species of the genus Brevibacillus.</title>
        <authorList>
            <person name="Tang R."/>
        </authorList>
    </citation>
    <scope>NUCLEOTIDE SEQUENCE [LARGE SCALE GENOMIC DNA]</scope>
    <source>
        <strain evidence="3 5">FJAT-54423</strain>
    </source>
</reference>
<feature type="transmembrane region" description="Helical" evidence="1">
    <location>
        <begin position="12"/>
        <end position="31"/>
    </location>
</feature>
<evidence type="ECO:0000259" key="2">
    <source>
        <dbReference type="Pfam" id="PF13038"/>
    </source>
</evidence>
<protein>
    <submittedName>
        <fullName evidence="3">DUF3899 domain-containing protein</fullName>
    </submittedName>
</protein>
<organism evidence="3 5">
    <name type="scientific">Brevibacillus composti</name>
    <dbReference type="NCBI Taxonomy" id="2796470"/>
    <lineage>
        <taxon>Bacteria</taxon>
        <taxon>Bacillati</taxon>
        <taxon>Bacillota</taxon>
        <taxon>Bacilli</taxon>
        <taxon>Bacillales</taxon>
        <taxon>Paenibacillaceae</taxon>
        <taxon>Brevibacillus</taxon>
    </lineage>
</organism>
<dbReference type="Proteomes" id="UP000595847">
    <property type="component" value="Chromosome"/>
</dbReference>
<keyword evidence="1" id="KW-0812">Transmembrane</keyword>
<keyword evidence="1" id="KW-1133">Transmembrane helix</keyword>
<feature type="transmembrane region" description="Helical" evidence="1">
    <location>
        <begin position="118"/>
        <end position="137"/>
    </location>
</feature>
<dbReference type="KEGG" id="bcop:JD108_08055"/>
<keyword evidence="6" id="KW-1185">Reference proteome</keyword>
<keyword evidence="1" id="KW-0472">Membrane</keyword>
<reference evidence="4" key="2">
    <citation type="submission" date="2021-04" db="EMBL/GenBank/DDBJ databases">
        <title>Brevibacillus composti FJAT-54423, complete genome.</title>
        <authorList>
            <person name="Tang R."/>
        </authorList>
    </citation>
    <scope>NUCLEOTIDE SEQUENCE</scope>
    <source>
        <strain evidence="4">FJAT-54424</strain>
    </source>
</reference>
<gene>
    <name evidence="3" type="ORF">JD108_08055</name>
    <name evidence="4" type="ORF">KDJ56_07735</name>
</gene>
<dbReference type="EMBL" id="CP073708">
    <property type="protein sequence ID" value="QUO42834.1"/>
    <property type="molecule type" value="Genomic_DNA"/>
</dbReference>
<sequence>MRSQPLRSTFHMLSSLAGPPLFATLYALFFANQPTWQGWVDGLSYGSLLVLMAWGVLFVIHGGFFTAFWLSCKRFFASWRRQEDFLRQVEGTADPYMGAGDEKQEKAVYQAEPVSHGLLLWAGVGYFLLSFLCSLSVSL</sequence>
<accession>A0A7T5JPU7</accession>
<dbReference type="InterPro" id="IPR025007">
    <property type="entry name" value="DUF3899"/>
</dbReference>
<evidence type="ECO:0000313" key="4">
    <source>
        <dbReference type="EMBL" id="QUO42834.1"/>
    </source>
</evidence>
<dbReference type="AlphaFoldDB" id="A0A7T5JPU7"/>
<evidence type="ECO:0000313" key="6">
    <source>
        <dbReference type="Proteomes" id="UP000677234"/>
    </source>
</evidence>
<dbReference type="EMBL" id="CP066308">
    <property type="protein sequence ID" value="QQE75808.1"/>
    <property type="molecule type" value="Genomic_DNA"/>
</dbReference>
<evidence type="ECO:0000313" key="3">
    <source>
        <dbReference type="EMBL" id="QQE75808.1"/>
    </source>
</evidence>
<evidence type="ECO:0000256" key="1">
    <source>
        <dbReference type="SAM" id="Phobius"/>
    </source>
</evidence>
<proteinExistence type="predicted"/>
<dbReference type="Proteomes" id="UP000677234">
    <property type="component" value="Chromosome"/>
</dbReference>
<evidence type="ECO:0000313" key="5">
    <source>
        <dbReference type="Proteomes" id="UP000595847"/>
    </source>
</evidence>
<dbReference type="Pfam" id="PF13038">
    <property type="entry name" value="DUF3899"/>
    <property type="match status" value="1"/>
</dbReference>